<evidence type="ECO:0000256" key="1">
    <source>
        <dbReference type="ARBA" id="ARBA00022630"/>
    </source>
</evidence>
<keyword evidence="3" id="KW-0560">Oxidoreductase</keyword>
<dbReference type="Gene3D" id="3.30.9.10">
    <property type="entry name" value="D-Amino Acid Oxidase, subunit A, domain 2"/>
    <property type="match status" value="1"/>
</dbReference>
<dbReference type="Pfam" id="PF01494">
    <property type="entry name" value="FAD_binding_3"/>
    <property type="match status" value="1"/>
</dbReference>
<dbReference type="EMBL" id="JAAABM010000026">
    <property type="protein sequence ID" value="KAF7670945.1"/>
    <property type="molecule type" value="Genomic_DNA"/>
</dbReference>
<feature type="domain" description="FAD-binding" evidence="4">
    <location>
        <begin position="8"/>
        <end position="380"/>
    </location>
</feature>
<comment type="caution">
    <text evidence="5">The sequence shown here is derived from an EMBL/GenBank/DDBJ whole genome shotgun (WGS) entry which is preliminary data.</text>
</comment>
<organism evidence="5 6">
    <name type="scientific">Alternaria burnsii</name>
    <dbReference type="NCBI Taxonomy" id="1187904"/>
    <lineage>
        <taxon>Eukaryota</taxon>
        <taxon>Fungi</taxon>
        <taxon>Dikarya</taxon>
        <taxon>Ascomycota</taxon>
        <taxon>Pezizomycotina</taxon>
        <taxon>Dothideomycetes</taxon>
        <taxon>Pleosporomycetidae</taxon>
        <taxon>Pleosporales</taxon>
        <taxon>Pleosporineae</taxon>
        <taxon>Pleosporaceae</taxon>
        <taxon>Alternaria</taxon>
        <taxon>Alternaria sect. Alternaria</taxon>
    </lineage>
</organism>
<evidence type="ECO:0000256" key="2">
    <source>
        <dbReference type="ARBA" id="ARBA00022827"/>
    </source>
</evidence>
<dbReference type="Gene3D" id="3.50.50.60">
    <property type="entry name" value="FAD/NAD(P)-binding domain"/>
    <property type="match status" value="1"/>
</dbReference>
<sequence>MTPPIQEDILIVGAGPAGASLAAFLGQNGLSGLVISKDNSTVFTPRAHGFNPFAFECLRDIGLEDEGLRLAIRGPTALSMRFSRNLAGEKEYGRVLAWGELPASAGRLKEITPCEYVDLTQRHAEPLLLRYASHHNFKHRFSTELMGVEPISDDLGSGYLCAVQDHITNHHFKIRTKYLFGADGGRSHIARSLNFSFSKTPGGPKACNFLIRAELGHVLAEKNHAGLHWIVQPDRKIFPGVVAHLRVVRQWNEWVMVAFGPGGTNPFEGFTTESPEIVDLVRELVGDGAIDVKILQIDAWTVREAVADQYSNADGNIFLLGDAAHRHPPSFGLGSNTCIQDAYNLAWKVAYVTKGLAGPGLLDTYTKERQPVGTELVRESNNQLRHNSNIWEVLGMMAPQEDGVKQLEELTQPTVAGSDRRARLHEAFEQKRQELESLGMAYNQWYTSNAVYLDDESSPRPTLEGDHIVETQISTYPGSRLPHVWLDVPSRPNLVSTHDLAGKGSFCLLYGVGGEAWKFAAQSISKVTGIPIASYGIGHGLDYMDIHRNWHMKRRVREDGCVLVRPDRFIAWRSFGKPTDCEEKLRQVLDKVLAR</sequence>
<dbReference type="Gene3D" id="3.40.30.120">
    <property type="match status" value="1"/>
</dbReference>
<dbReference type="InterPro" id="IPR036188">
    <property type="entry name" value="FAD/NAD-bd_sf"/>
</dbReference>
<reference evidence="5" key="2">
    <citation type="submission" date="2020-08" db="EMBL/GenBank/DDBJ databases">
        <title>Draft Genome Sequence of Cumin Blight Pathogen Alternaria burnsii.</title>
        <authorList>
            <person name="Feng Z."/>
        </authorList>
    </citation>
    <scope>NUCLEOTIDE SEQUENCE</scope>
    <source>
        <strain evidence="5">CBS107.38</strain>
    </source>
</reference>
<dbReference type="PANTHER" id="PTHR43004">
    <property type="entry name" value="TRK SYSTEM POTASSIUM UPTAKE PROTEIN"/>
    <property type="match status" value="1"/>
</dbReference>
<dbReference type="InterPro" id="IPR002938">
    <property type="entry name" value="FAD-bd"/>
</dbReference>
<reference evidence="5" key="1">
    <citation type="submission" date="2020-01" db="EMBL/GenBank/DDBJ databases">
        <authorList>
            <person name="Feng Z.H.Z."/>
        </authorList>
    </citation>
    <scope>NUCLEOTIDE SEQUENCE</scope>
    <source>
        <strain evidence="5">CBS107.38</strain>
    </source>
</reference>
<dbReference type="InterPro" id="IPR050641">
    <property type="entry name" value="RIFMO-like"/>
</dbReference>
<dbReference type="AlphaFoldDB" id="A0A8H7AXG0"/>
<proteinExistence type="predicted"/>
<evidence type="ECO:0000313" key="6">
    <source>
        <dbReference type="Proteomes" id="UP000596902"/>
    </source>
</evidence>
<dbReference type="Proteomes" id="UP000596902">
    <property type="component" value="Unassembled WGS sequence"/>
</dbReference>
<keyword evidence="2" id="KW-0274">FAD</keyword>
<accession>A0A8H7AXG0</accession>
<protein>
    <recommendedName>
        <fullName evidence="4">FAD-binding domain-containing protein</fullName>
    </recommendedName>
</protein>
<dbReference type="Pfam" id="PF21274">
    <property type="entry name" value="Rng_hyd_C"/>
    <property type="match status" value="1"/>
</dbReference>
<dbReference type="SUPFAM" id="SSF51905">
    <property type="entry name" value="FAD/NAD(P)-binding domain"/>
    <property type="match status" value="1"/>
</dbReference>
<dbReference type="GO" id="GO:0071949">
    <property type="term" value="F:FAD binding"/>
    <property type="evidence" value="ECO:0007669"/>
    <property type="project" value="InterPro"/>
</dbReference>
<dbReference type="RefSeq" id="XP_038781327.1">
    <property type="nucleotide sequence ID" value="XM_038935956.1"/>
</dbReference>
<dbReference type="GO" id="GO:0016709">
    <property type="term" value="F:oxidoreductase activity, acting on paired donors, with incorporation or reduction of molecular oxygen, NAD(P)H as one donor, and incorporation of one atom of oxygen"/>
    <property type="evidence" value="ECO:0007669"/>
    <property type="project" value="UniProtKB-ARBA"/>
</dbReference>
<evidence type="ECO:0000259" key="4">
    <source>
        <dbReference type="Pfam" id="PF01494"/>
    </source>
</evidence>
<dbReference type="PANTHER" id="PTHR43004:SF8">
    <property type="entry name" value="FAD-BINDING DOMAIN-CONTAINING PROTEIN-RELATED"/>
    <property type="match status" value="1"/>
</dbReference>
<dbReference type="GeneID" id="62209134"/>
<dbReference type="PRINTS" id="PR00420">
    <property type="entry name" value="RNGMNOXGNASE"/>
</dbReference>
<keyword evidence="6" id="KW-1185">Reference proteome</keyword>
<evidence type="ECO:0000313" key="5">
    <source>
        <dbReference type="EMBL" id="KAF7670945.1"/>
    </source>
</evidence>
<keyword evidence="1" id="KW-0285">Flavoprotein</keyword>
<evidence type="ECO:0000256" key="3">
    <source>
        <dbReference type="ARBA" id="ARBA00023002"/>
    </source>
</evidence>
<gene>
    <name evidence="5" type="ORF">GT037_010909</name>
</gene>
<name>A0A8H7AXG0_9PLEO</name>